<sequence length="429" mass="45039">MIQGSTTGEERPLAGRISPLLIAAACLLGANGLAMTMIAVRARVEGVSDASIGLLGSLYYAGLICGVILAPFLIARAGHIRVFAALAAISAIAILAIAFAPAGWPWMIARFVSGAAFCGTAMVLESWLNSIASNASRGRILSVYRIVDLAAVMGGQFMLPIFGATGSDILIVLAMLFAFALVPVALTRESNPAAPPAKIVNPLALWRVSPVAMVGIFTIGLTNGAFRMVGPVYAESIGLGLETVAIFIALWVFAGALFQYPAGWMSDRVDRRWVLIGFTIAAGLACLFISGTSSQTDLFLGVFLFGGFALPLYSLAAAHANDHAKPGQFVDIAAGLTLSFGCGAVLGPFIASLLMGMFGPAAFFVYTATLHLALVLFVIFRMFSRQAIPADERERFVWLLRTSPMIYRLAGGDGEETSDKQSPDGSGSA</sequence>
<feature type="transmembrane region" description="Helical" evidence="5">
    <location>
        <begin position="108"/>
        <end position="128"/>
    </location>
</feature>
<dbReference type="Proteomes" id="UP001209803">
    <property type="component" value="Chromosome"/>
</dbReference>
<evidence type="ECO:0000256" key="4">
    <source>
        <dbReference type="SAM" id="MobiDB-lite"/>
    </source>
</evidence>
<proteinExistence type="predicted"/>
<evidence type="ECO:0000313" key="7">
    <source>
        <dbReference type="EMBL" id="WFE90767.1"/>
    </source>
</evidence>
<evidence type="ECO:0000256" key="1">
    <source>
        <dbReference type="ARBA" id="ARBA00022692"/>
    </source>
</evidence>
<keyword evidence="2 5" id="KW-1133">Transmembrane helix</keyword>
<dbReference type="CDD" id="cd17477">
    <property type="entry name" value="MFS_YcaD_like"/>
    <property type="match status" value="1"/>
</dbReference>
<dbReference type="PANTHER" id="PTHR23521:SF3">
    <property type="entry name" value="MFS TRANSPORTER"/>
    <property type="match status" value="1"/>
</dbReference>
<keyword evidence="3 5" id="KW-0472">Membrane</keyword>
<dbReference type="Gene3D" id="1.20.1250.20">
    <property type="entry name" value="MFS general substrate transporter like domains"/>
    <property type="match status" value="2"/>
</dbReference>
<dbReference type="PANTHER" id="PTHR23521">
    <property type="entry name" value="TRANSPORTER MFS SUPERFAMILY"/>
    <property type="match status" value="1"/>
</dbReference>
<dbReference type="SUPFAM" id="SSF103473">
    <property type="entry name" value="MFS general substrate transporter"/>
    <property type="match status" value="1"/>
</dbReference>
<dbReference type="EMBL" id="CP120863">
    <property type="protein sequence ID" value="WFE90767.1"/>
    <property type="molecule type" value="Genomic_DNA"/>
</dbReference>
<feature type="region of interest" description="Disordered" evidence="4">
    <location>
        <begin position="410"/>
        <end position="429"/>
    </location>
</feature>
<feature type="transmembrane region" description="Helical" evidence="5">
    <location>
        <begin position="363"/>
        <end position="383"/>
    </location>
</feature>
<feature type="transmembrane region" description="Helical" evidence="5">
    <location>
        <begin position="169"/>
        <end position="187"/>
    </location>
</feature>
<feature type="domain" description="Major facilitator superfamily (MFS) profile" evidence="6">
    <location>
        <begin position="208"/>
        <end position="429"/>
    </location>
</feature>
<evidence type="ECO:0000256" key="2">
    <source>
        <dbReference type="ARBA" id="ARBA00022989"/>
    </source>
</evidence>
<dbReference type="Pfam" id="PF07690">
    <property type="entry name" value="MFS_1"/>
    <property type="match status" value="1"/>
</dbReference>
<dbReference type="InterPro" id="IPR047200">
    <property type="entry name" value="MFS_YcaD-like"/>
</dbReference>
<feature type="transmembrane region" description="Helical" evidence="5">
    <location>
        <begin position="298"/>
        <end position="317"/>
    </location>
</feature>
<gene>
    <name evidence="7" type="ORF">K1718_05320</name>
</gene>
<feature type="transmembrane region" description="Helical" evidence="5">
    <location>
        <begin position="140"/>
        <end position="163"/>
    </location>
</feature>
<feature type="transmembrane region" description="Helical" evidence="5">
    <location>
        <begin position="273"/>
        <end position="292"/>
    </location>
</feature>
<dbReference type="InterPro" id="IPR020846">
    <property type="entry name" value="MFS_dom"/>
</dbReference>
<feature type="transmembrane region" description="Helical" evidence="5">
    <location>
        <begin position="239"/>
        <end position="261"/>
    </location>
</feature>
<evidence type="ECO:0000259" key="6">
    <source>
        <dbReference type="PROSITE" id="PS50850"/>
    </source>
</evidence>
<organism evidence="7 8">
    <name type="scientific">Roseibium porphyridii</name>
    <dbReference type="NCBI Taxonomy" id="2866279"/>
    <lineage>
        <taxon>Bacteria</taxon>
        <taxon>Pseudomonadati</taxon>
        <taxon>Pseudomonadota</taxon>
        <taxon>Alphaproteobacteria</taxon>
        <taxon>Hyphomicrobiales</taxon>
        <taxon>Stappiaceae</taxon>
        <taxon>Roseibium</taxon>
    </lineage>
</organism>
<feature type="transmembrane region" description="Helical" evidence="5">
    <location>
        <begin position="20"/>
        <end position="40"/>
    </location>
</feature>
<feature type="transmembrane region" description="Helical" evidence="5">
    <location>
        <begin position="199"/>
        <end position="219"/>
    </location>
</feature>
<dbReference type="PROSITE" id="PS50850">
    <property type="entry name" value="MFS"/>
    <property type="match status" value="1"/>
</dbReference>
<feature type="transmembrane region" description="Helical" evidence="5">
    <location>
        <begin position="329"/>
        <end position="351"/>
    </location>
</feature>
<evidence type="ECO:0000256" key="3">
    <source>
        <dbReference type="ARBA" id="ARBA00023136"/>
    </source>
</evidence>
<feature type="transmembrane region" description="Helical" evidence="5">
    <location>
        <begin position="82"/>
        <end position="102"/>
    </location>
</feature>
<reference evidence="7 8" key="1">
    <citation type="submission" date="2023-03" db="EMBL/GenBank/DDBJ databases">
        <title>Roseibium porphyridii sp. nov. and Roseibium rhodosorbium sp. nov. isolated from marine algae, Porphyridium cruentum and Rhodosorus marinus, respectively.</title>
        <authorList>
            <person name="Lee M.W."/>
            <person name="Choi B.J."/>
            <person name="Lee J.K."/>
            <person name="Choi D.G."/>
            <person name="Baek J.H."/>
            <person name="Bayburt H."/>
            <person name="Kim J.M."/>
            <person name="Han D.M."/>
            <person name="Kim K.H."/>
            <person name="Jeon C.O."/>
        </authorList>
    </citation>
    <scope>NUCLEOTIDE SEQUENCE [LARGE SCALE GENOMIC DNA]</scope>
    <source>
        <strain evidence="7 8">KMA01</strain>
    </source>
</reference>
<dbReference type="RefSeq" id="WP_265682847.1">
    <property type="nucleotide sequence ID" value="NZ_CP120863.1"/>
</dbReference>
<evidence type="ECO:0000313" key="8">
    <source>
        <dbReference type="Proteomes" id="UP001209803"/>
    </source>
</evidence>
<feature type="transmembrane region" description="Helical" evidence="5">
    <location>
        <begin position="52"/>
        <end position="75"/>
    </location>
</feature>
<accession>A0ABY8F9A9</accession>
<dbReference type="InterPro" id="IPR036259">
    <property type="entry name" value="MFS_trans_sf"/>
</dbReference>
<keyword evidence="1 5" id="KW-0812">Transmembrane</keyword>
<protein>
    <submittedName>
        <fullName evidence="7">MFS transporter</fullName>
    </submittedName>
</protein>
<dbReference type="InterPro" id="IPR011701">
    <property type="entry name" value="MFS"/>
</dbReference>
<evidence type="ECO:0000256" key="5">
    <source>
        <dbReference type="SAM" id="Phobius"/>
    </source>
</evidence>
<keyword evidence="8" id="KW-1185">Reference proteome</keyword>
<name>A0ABY8F9A9_9HYPH</name>